<reference evidence="3 4" key="1">
    <citation type="journal article" date="2018" name="PLoS ONE">
        <title>The draft genome of Kipferlia bialata reveals reductive genome evolution in fornicate parasites.</title>
        <authorList>
            <person name="Tanifuji G."/>
            <person name="Takabayashi S."/>
            <person name="Kume K."/>
            <person name="Takagi M."/>
            <person name="Nakayama T."/>
            <person name="Kamikawa R."/>
            <person name="Inagaki Y."/>
            <person name="Hashimoto T."/>
        </authorList>
    </citation>
    <scope>NUCLEOTIDE SEQUENCE [LARGE SCALE GENOMIC DNA]</scope>
    <source>
        <strain evidence="3">NY0173</strain>
    </source>
</reference>
<evidence type="ECO:0000256" key="1">
    <source>
        <dbReference type="SAM" id="Coils"/>
    </source>
</evidence>
<feature type="compositionally biased region" description="Basic and acidic residues" evidence="2">
    <location>
        <begin position="382"/>
        <end position="403"/>
    </location>
</feature>
<evidence type="ECO:0000313" key="4">
    <source>
        <dbReference type="Proteomes" id="UP000265618"/>
    </source>
</evidence>
<feature type="coiled-coil region" evidence="1">
    <location>
        <begin position="557"/>
        <end position="591"/>
    </location>
</feature>
<feature type="compositionally biased region" description="Low complexity" evidence="2">
    <location>
        <begin position="833"/>
        <end position="866"/>
    </location>
</feature>
<sequence>MSHNVPPCAHIRRYISASLPRTIQEMSELEDALTHKDQQLAALRLETSSVMSAMQTEVARLHDRAAVQDRLRVSLERDCATARKESLSLARENSERESVQERERERVAELEEELLLAKRNIITLSSPAVGAATPHTGRFTGRASARSTKGARTPSMAFTTPSIPAMSGRVGTNTPSVSGTPGVRASERLAASKAAGGSSRAQVETLSKRLSRSESARERAEAQIHRIQEQMAQALPKLEVMKTQLNRVTQQRDKYQAEAAEAEASTSALQQSYRDERRRGEALQREVATLRNHLTSMAAEACAARGSTTSYRDIDSILSENVSLKESLHALGEKETKRERERHQELVGIKEEWGKREAEHEERVNALKAELESMRTAVETASAERERERDELQQERKRMEGENDAEMRRLEIESRSQSYVSQITAELAAARVEVSTLTTKLAKASAHATHSQSLLDGLTVQHEALTKAHTDMESKNATLSSLSSANAERAMRMSLRATHAEKELTAASNRACVAEAAAAELQASISSHQATAADRAALYPSLSSIMDKIERGVEAGAGVAEQRNVVLEAEAETLRAETASLKATIDTLKEEVKMRREAQTLRLASLVSARERAAKEALQSKATVKQFQLRAEAAEGVVQGLRDRLVILEGTVGKTAQKELTAKRALVQSQGAKITALTSTLAGVRAECASLKAKAAETESDKAGLVATLNTLKSHAAAETARRQSVERSITVLGEKEREREKMKQADRAALTAQLKQENAAALTAAVAAVTEGHRAAMATLRVEKETIQKESQAEKAAGAERERVLSATLAGVRAQAERERESLQQEKKAHAATRAATAKLAATKTPAPAAATAPTPTPAAVPVSVAQPVTTVPITSLLSSNKESAAPR</sequence>
<name>A0A9K3CZF9_9EUKA</name>
<keyword evidence="4" id="KW-1185">Reference proteome</keyword>
<gene>
    <name evidence="3" type="ORF">KIPB_007054</name>
</gene>
<dbReference type="AlphaFoldDB" id="A0A9K3CZF9"/>
<feature type="compositionally biased region" description="Low complexity" evidence="2">
    <location>
        <begin position="257"/>
        <end position="272"/>
    </location>
</feature>
<evidence type="ECO:0000256" key="2">
    <source>
        <dbReference type="SAM" id="MobiDB-lite"/>
    </source>
</evidence>
<evidence type="ECO:0000313" key="3">
    <source>
        <dbReference type="EMBL" id="GIQ85400.1"/>
    </source>
</evidence>
<protein>
    <submittedName>
        <fullName evidence="3">Uncharacterized protein</fullName>
    </submittedName>
</protein>
<feature type="region of interest" description="Disordered" evidence="2">
    <location>
        <begin position="378"/>
        <end position="403"/>
    </location>
</feature>
<feature type="compositionally biased region" description="Polar residues" evidence="2">
    <location>
        <begin position="170"/>
        <end position="179"/>
    </location>
</feature>
<accession>A0A9K3CZF9</accession>
<keyword evidence="1" id="KW-0175">Coiled coil</keyword>
<feature type="region of interest" description="Disordered" evidence="2">
    <location>
        <begin position="256"/>
        <end position="280"/>
    </location>
</feature>
<feature type="region of interest" description="Disordered" evidence="2">
    <location>
        <begin position="811"/>
        <end position="866"/>
    </location>
</feature>
<feature type="coiled-coil region" evidence="1">
    <location>
        <begin position="93"/>
        <end position="120"/>
    </location>
</feature>
<feature type="compositionally biased region" description="Basic and acidic residues" evidence="2">
    <location>
        <begin position="816"/>
        <end position="830"/>
    </location>
</feature>
<comment type="caution">
    <text evidence="3">The sequence shown here is derived from an EMBL/GenBank/DDBJ whole genome shotgun (WGS) entry which is preliminary data.</text>
</comment>
<organism evidence="3 4">
    <name type="scientific">Kipferlia bialata</name>
    <dbReference type="NCBI Taxonomy" id="797122"/>
    <lineage>
        <taxon>Eukaryota</taxon>
        <taxon>Metamonada</taxon>
        <taxon>Carpediemonas-like organisms</taxon>
        <taxon>Kipferlia</taxon>
    </lineage>
</organism>
<dbReference type="Proteomes" id="UP000265618">
    <property type="component" value="Unassembled WGS sequence"/>
</dbReference>
<dbReference type="EMBL" id="BDIP01001921">
    <property type="protein sequence ID" value="GIQ85400.1"/>
    <property type="molecule type" value="Genomic_DNA"/>
</dbReference>
<proteinExistence type="predicted"/>
<feature type="compositionally biased region" description="Low complexity" evidence="2">
    <location>
        <begin position="191"/>
        <end position="201"/>
    </location>
</feature>
<feature type="region of interest" description="Disordered" evidence="2">
    <location>
        <begin position="129"/>
        <end position="216"/>
    </location>
</feature>